<feature type="chain" id="PRO_5041325009" description="DUF4932 domain-containing protein" evidence="1">
    <location>
        <begin position="26"/>
        <end position="319"/>
    </location>
</feature>
<reference evidence="3" key="2">
    <citation type="submission" date="2022-03" db="EMBL/GenBank/DDBJ databases">
        <title>Genome Encyclopedia of Bacteria and Archaea VI: Functional Genomics of Type Strains.</title>
        <authorList>
            <person name="Whitman W."/>
        </authorList>
    </citation>
    <scope>NUCLEOTIDE SEQUENCE</scope>
    <source>
        <strain evidence="3">HSC-15S17</strain>
    </source>
</reference>
<name>A0AA41KZJ1_9BURK</name>
<gene>
    <name evidence="2" type="ORF">KVP70_06560</name>
    <name evidence="3" type="ORF">L1274_002408</name>
</gene>
<feature type="signal peptide" evidence="1">
    <location>
        <begin position="1"/>
        <end position="25"/>
    </location>
</feature>
<dbReference type="AlphaFoldDB" id="A0AA41KZJ1"/>
<keyword evidence="5" id="KW-1185">Reference proteome</keyword>
<sequence length="319" mass="35803">MLTRRALMRCAAALPLSIIVAGASASPARVKLEFHSAFLMNLHHFLYNLGVHPEQLEKINWTATPSADEMAALRSAVSWYRDNYAKRDLLFDEQMTSIKAALSVADDRRDTSGLALPAQLAAALDRAAPVYARCIWARQDASNQQWMAEAERLDERYGAEVQEGVARYLQTPFPLTPIRIDIVVETGKRQGAYTDTQTVIPGGRPSYQGLASLEMIYHEISHIASTTKLEDAIEARLKATQRKLDTDLWHVVQFYTVGAVVKNALKGMEYEPYADKAGLFNGYWSPLLQPIENEWRPYMNGKQTFEQAVVRMVDRLPAG</sequence>
<organism evidence="2 4">
    <name type="scientific">Duganella violaceipulchra</name>
    <dbReference type="NCBI Taxonomy" id="2849652"/>
    <lineage>
        <taxon>Bacteria</taxon>
        <taxon>Pseudomonadati</taxon>
        <taxon>Pseudomonadota</taxon>
        <taxon>Betaproteobacteria</taxon>
        <taxon>Burkholderiales</taxon>
        <taxon>Oxalobacteraceae</taxon>
        <taxon>Telluria group</taxon>
        <taxon>Duganella</taxon>
    </lineage>
</organism>
<dbReference type="Proteomes" id="UP001155901">
    <property type="component" value="Unassembled WGS sequence"/>
</dbReference>
<keyword evidence="1" id="KW-0732">Signal</keyword>
<evidence type="ECO:0000313" key="2">
    <source>
        <dbReference type="EMBL" id="MBV6320591.1"/>
    </source>
</evidence>
<dbReference type="Proteomes" id="UP001162889">
    <property type="component" value="Unassembled WGS sequence"/>
</dbReference>
<evidence type="ECO:0000313" key="4">
    <source>
        <dbReference type="Proteomes" id="UP001155901"/>
    </source>
</evidence>
<evidence type="ECO:0000313" key="3">
    <source>
        <dbReference type="EMBL" id="MCP2008700.1"/>
    </source>
</evidence>
<accession>A0AA41KZJ1</accession>
<dbReference type="EMBL" id="JAHTGR010000003">
    <property type="protein sequence ID" value="MBV6320591.1"/>
    <property type="molecule type" value="Genomic_DNA"/>
</dbReference>
<evidence type="ECO:0008006" key="6">
    <source>
        <dbReference type="Google" id="ProtNLM"/>
    </source>
</evidence>
<proteinExistence type="predicted"/>
<comment type="caution">
    <text evidence="2">The sequence shown here is derived from an EMBL/GenBank/DDBJ whole genome shotgun (WGS) entry which is preliminary data.</text>
</comment>
<dbReference type="EMBL" id="JALJZU010000004">
    <property type="protein sequence ID" value="MCP2008700.1"/>
    <property type="molecule type" value="Genomic_DNA"/>
</dbReference>
<protein>
    <recommendedName>
        <fullName evidence="6">DUF4932 domain-containing protein</fullName>
    </recommendedName>
</protein>
<reference evidence="2" key="1">
    <citation type="submission" date="2021-07" db="EMBL/GenBank/DDBJ databases">
        <title>Characterization of violacein-producing bacteria and related species.</title>
        <authorList>
            <person name="Wilson H.S."/>
            <person name="De Leon M.E."/>
        </authorList>
    </citation>
    <scope>NUCLEOTIDE SEQUENCE</scope>
    <source>
        <strain evidence="2">HSC-15S17</strain>
    </source>
</reference>
<dbReference type="RefSeq" id="WP_217941357.1">
    <property type="nucleotide sequence ID" value="NZ_JAHTGR010000003.1"/>
</dbReference>
<evidence type="ECO:0000313" key="5">
    <source>
        <dbReference type="Proteomes" id="UP001162889"/>
    </source>
</evidence>
<evidence type="ECO:0000256" key="1">
    <source>
        <dbReference type="SAM" id="SignalP"/>
    </source>
</evidence>